<proteinExistence type="predicted"/>
<dbReference type="OrthoDB" id="1839448at2"/>
<dbReference type="PROSITE" id="PS50930">
    <property type="entry name" value="HTH_LYTTR"/>
    <property type="match status" value="1"/>
</dbReference>
<evidence type="ECO:0000313" key="6">
    <source>
        <dbReference type="EMBL" id="ERJ97425.1"/>
    </source>
</evidence>
<dbReference type="InterPro" id="IPR011006">
    <property type="entry name" value="CheY-like_superfamily"/>
</dbReference>
<dbReference type="PANTHER" id="PTHR37299:SF1">
    <property type="entry name" value="STAGE 0 SPORULATION PROTEIN A HOMOLOG"/>
    <property type="match status" value="1"/>
</dbReference>
<evidence type="ECO:0000256" key="2">
    <source>
        <dbReference type="ARBA" id="ARBA00024867"/>
    </source>
</evidence>
<dbReference type="PROSITE" id="PS50110">
    <property type="entry name" value="RESPONSE_REGULATORY"/>
    <property type="match status" value="1"/>
</dbReference>
<gene>
    <name evidence="6" type="ORF">RUMCAL_00208</name>
</gene>
<comment type="caution">
    <text evidence="6">The sequence shown here is derived from an EMBL/GenBank/DDBJ whole genome shotgun (WGS) entry which is preliminary data.</text>
</comment>
<dbReference type="PANTHER" id="PTHR37299">
    <property type="entry name" value="TRANSCRIPTIONAL REGULATOR-RELATED"/>
    <property type="match status" value="1"/>
</dbReference>
<sequence>MIRIAIVDDEKEQVVMLSTCVSVFFQERNLEYRIFPFFCGEDLLSCNIPIDVAFLDIQMNGINGIETAQRLRAWNKWVALIYITSYDSYIQKAMTIHPFAYLTKPTEKVAIFQVLDEYLSFQRSITNAMPKEYFQLSTENSCKYVEMSDIYYFCYVQDRTVRVQMRKEYYIIKDSITNVYGIINHDYFLMPNPSFLVNIQHIREIDGKNKKLVMENDDVILISRRRYGEVFDALNRYMTNGDF</sequence>
<evidence type="ECO:0000259" key="4">
    <source>
        <dbReference type="PROSITE" id="PS50110"/>
    </source>
</evidence>
<dbReference type="AlphaFoldDB" id="U2KZ82"/>
<feature type="domain" description="Response regulatory" evidence="4">
    <location>
        <begin position="3"/>
        <end position="119"/>
    </location>
</feature>
<keyword evidence="7" id="KW-1185">Reference proteome</keyword>
<evidence type="ECO:0000256" key="1">
    <source>
        <dbReference type="ARBA" id="ARBA00018672"/>
    </source>
</evidence>
<name>U2KZ82_9FIRM</name>
<dbReference type="GO" id="GO:0003677">
    <property type="term" value="F:DNA binding"/>
    <property type="evidence" value="ECO:0007669"/>
    <property type="project" value="UniProtKB-KW"/>
</dbReference>
<comment type="function">
    <text evidence="2">May play the central regulatory role in sporulation. It may be an element of the effector pathway responsible for the activation of sporulation genes in response to nutritional stress. Spo0A may act in concert with spo0H (a sigma factor) to control the expression of some genes that are critical to the sporulation process.</text>
</comment>
<dbReference type="PATRIC" id="fig|411473.3.peg.180"/>
<dbReference type="Pfam" id="PF04397">
    <property type="entry name" value="LytTR"/>
    <property type="match status" value="1"/>
</dbReference>
<dbReference type="Proteomes" id="UP000016662">
    <property type="component" value="Unassembled WGS sequence"/>
</dbReference>
<keyword evidence="3" id="KW-0597">Phosphoprotein</keyword>
<dbReference type="Gene3D" id="2.40.50.1020">
    <property type="entry name" value="LytTr DNA-binding domain"/>
    <property type="match status" value="1"/>
</dbReference>
<protein>
    <recommendedName>
        <fullName evidence="1">Stage 0 sporulation protein A homolog</fullName>
    </recommendedName>
</protein>
<dbReference type="HOGENOM" id="CLU_000445_14_2_9"/>
<dbReference type="InterPro" id="IPR001789">
    <property type="entry name" value="Sig_transdc_resp-reg_receiver"/>
</dbReference>
<evidence type="ECO:0000313" key="7">
    <source>
        <dbReference type="Proteomes" id="UP000016662"/>
    </source>
</evidence>
<accession>U2KZ82</accession>
<evidence type="ECO:0000259" key="5">
    <source>
        <dbReference type="PROSITE" id="PS50930"/>
    </source>
</evidence>
<keyword evidence="6" id="KW-0238">DNA-binding</keyword>
<dbReference type="Pfam" id="PF00072">
    <property type="entry name" value="Response_reg"/>
    <property type="match status" value="1"/>
</dbReference>
<reference evidence="6 7" key="1">
    <citation type="submission" date="2013-07" db="EMBL/GenBank/DDBJ databases">
        <authorList>
            <person name="Weinstock G."/>
            <person name="Sodergren E."/>
            <person name="Wylie T."/>
            <person name="Fulton L."/>
            <person name="Fulton R."/>
            <person name="Fronick C."/>
            <person name="O'Laughlin M."/>
            <person name="Godfrey J."/>
            <person name="Miner T."/>
            <person name="Herter B."/>
            <person name="Appelbaum E."/>
            <person name="Cordes M."/>
            <person name="Lek S."/>
            <person name="Wollam A."/>
            <person name="Pepin K.H."/>
            <person name="Palsikar V.B."/>
            <person name="Mitreva M."/>
            <person name="Wilson R.K."/>
        </authorList>
    </citation>
    <scope>NUCLEOTIDE SEQUENCE [LARGE SCALE GENOMIC DNA]</scope>
    <source>
        <strain evidence="6 7">ATCC 27760</strain>
    </source>
</reference>
<feature type="modified residue" description="4-aspartylphosphate" evidence="3">
    <location>
        <position position="56"/>
    </location>
</feature>
<dbReference type="InterPro" id="IPR046947">
    <property type="entry name" value="LytR-like"/>
</dbReference>
<dbReference type="SMART" id="SM00448">
    <property type="entry name" value="REC"/>
    <property type="match status" value="1"/>
</dbReference>
<dbReference type="SUPFAM" id="SSF52172">
    <property type="entry name" value="CheY-like"/>
    <property type="match status" value="1"/>
</dbReference>
<dbReference type="InterPro" id="IPR007492">
    <property type="entry name" value="LytTR_DNA-bd_dom"/>
</dbReference>
<organism evidence="6 7">
    <name type="scientific">Ruminococcus callidus ATCC 27760</name>
    <dbReference type="NCBI Taxonomy" id="411473"/>
    <lineage>
        <taxon>Bacteria</taxon>
        <taxon>Bacillati</taxon>
        <taxon>Bacillota</taxon>
        <taxon>Clostridia</taxon>
        <taxon>Eubacteriales</taxon>
        <taxon>Oscillospiraceae</taxon>
        <taxon>Ruminococcus</taxon>
    </lineage>
</organism>
<dbReference type="EMBL" id="AWVF01000026">
    <property type="protein sequence ID" value="ERJ97425.1"/>
    <property type="molecule type" value="Genomic_DNA"/>
</dbReference>
<dbReference type="RefSeq" id="WP_021681544.1">
    <property type="nucleotide sequence ID" value="NZ_KI260355.1"/>
</dbReference>
<dbReference type="STRING" id="411473.RUMCAL_00208"/>
<dbReference type="SMART" id="SM00850">
    <property type="entry name" value="LytTR"/>
    <property type="match status" value="1"/>
</dbReference>
<dbReference type="Gene3D" id="3.40.50.2300">
    <property type="match status" value="1"/>
</dbReference>
<dbReference type="eggNOG" id="COG3279">
    <property type="taxonomic scope" value="Bacteria"/>
</dbReference>
<dbReference type="GO" id="GO:0000156">
    <property type="term" value="F:phosphorelay response regulator activity"/>
    <property type="evidence" value="ECO:0007669"/>
    <property type="project" value="InterPro"/>
</dbReference>
<feature type="domain" description="HTH LytTR-type" evidence="5">
    <location>
        <begin position="134"/>
        <end position="236"/>
    </location>
</feature>
<dbReference type="GeneID" id="93693559"/>
<evidence type="ECO:0000256" key="3">
    <source>
        <dbReference type="PROSITE-ProRule" id="PRU00169"/>
    </source>
</evidence>